<protein>
    <recommendedName>
        <fullName evidence="6">Acetate kinase</fullName>
        <ecNumber evidence="6">2.7.2.1</ecNumber>
    </recommendedName>
    <alternativeName>
        <fullName evidence="6">Acetokinase</fullName>
    </alternativeName>
</protein>
<evidence type="ECO:0000313" key="8">
    <source>
        <dbReference type="EMBL" id="NYS92258.1"/>
    </source>
</evidence>
<evidence type="ECO:0000313" key="9">
    <source>
        <dbReference type="Proteomes" id="UP000561011"/>
    </source>
</evidence>
<dbReference type="GO" id="GO:0005524">
    <property type="term" value="F:ATP binding"/>
    <property type="evidence" value="ECO:0007669"/>
    <property type="project" value="UniProtKB-KW"/>
</dbReference>
<keyword evidence="9" id="KW-1185">Reference proteome</keyword>
<dbReference type="PANTHER" id="PTHR21060:SF15">
    <property type="entry name" value="ACETATE KINASE-RELATED"/>
    <property type="match status" value="1"/>
</dbReference>
<feature type="site" description="Transition state stabilizer" evidence="6">
    <location>
        <position position="250"/>
    </location>
</feature>
<dbReference type="GO" id="GO:0008776">
    <property type="term" value="F:acetate kinase activity"/>
    <property type="evidence" value="ECO:0007669"/>
    <property type="project" value="UniProtKB-UniRule"/>
</dbReference>
<feature type="binding site" evidence="6">
    <location>
        <position position="19"/>
    </location>
    <ligand>
        <name>Mg(2+)</name>
        <dbReference type="ChEBI" id="CHEBI:18420"/>
    </ligand>
</feature>
<dbReference type="CDD" id="cd24010">
    <property type="entry name" value="ASKHA_NBD_AcK_PK"/>
    <property type="match status" value="1"/>
</dbReference>
<feature type="binding site" evidence="6">
    <location>
        <position position="26"/>
    </location>
    <ligand>
        <name>ATP</name>
        <dbReference type="ChEBI" id="CHEBI:30616"/>
    </ligand>
</feature>
<dbReference type="PROSITE" id="PS01075">
    <property type="entry name" value="ACETATE_KINASE_1"/>
    <property type="match status" value="1"/>
</dbReference>
<comment type="cofactor">
    <cofactor evidence="6">
        <name>Mg(2+)</name>
        <dbReference type="ChEBI" id="CHEBI:18420"/>
    </cofactor>
    <cofactor evidence="6">
        <name>Mn(2+)</name>
        <dbReference type="ChEBI" id="CHEBI:29035"/>
    </cofactor>
    <text evidence="6">Mg(2+). Can also accept Mn(2+).</text>
</comment>
<dbReference type="GO" id="GO:0006083">
    <property type="term" value="P:acetate metabolic process"/>
    <property type="evidence" value="ECO:0007669"/>
    <property type="project" value="TreeGrafter"/>
</dbReference>
<evidence type="ECO:0000256" key="4">
    <source>
        <dbReference type="ARBA" id="ARBA00022777"/>
    </source>
</evidence>
<comment type="caution">
    <text evidence="8">The sequence shown here is derived from an EMBL/GenBank/DDBJ whole genome shotgun (WGS) entry which is preliminary data.</text>
</comment>
<feature type="binding site" evidence="6">
    <location>
        <position position="393"/>
    </location>
    <ligand>
        <name>Mg(2+)</name>
        <dbReference type="ChEBI" id="CHEBI:18420"/>
    </ligand>
</feature>
<proteinExistence type="inferred from homology"/>
<evidence type="ECO:0000256" key="5">
    <source>
        <dbReference type="ARBA" id="ARBA00022840"/>
    </source>
</evidence>
<dbReference type="PIRSF" id="PIRSF000722">
    <property type="entry name" value="Acetate_prop_kin"/>
    <property type="match status" value="1"/>
</dbReference>
<keyword evidence="6" id="KW-0479">Metal-binding</keyword>
<keyword evidence="6" id="KW-0460">Magnesium</keyword>
<dbReference type="SUPFAM" id="SSF53067">
    <property type="entry name" value="Actin-like ATPase domain"/>
    <property type="match status" value="2"/>
</dbReference>
<dbReference type="InterPro" id="IPR023865">
    <property type="entry name" value="Aliphatic_acid_kinase_CS"/>
</dbReference>
<evidence type="ECO:0000256" key="2">
    <source>
        <dbReference type="ARBA" id="ARBA00022679"/>
    </source>
</evidence>
<keyword evidence="3 6" id="KW-0547">Nucleotide-binding</keyword>
<dbReference type="UniPathway" id="UPA00340">
    <property type="reaction ID" value="UER00458"/>
</dbReference>
<feature type="binding site" evidence="6">
    <location>
        <begin position="339"/>
        <end position="343"/>
    </location>
    <ligand>
        <name>ATP</name>
        <dbReference type="ChEBI" id="CHEBI:30616"/>
    </ligand>
</feature>
<feature type="binding site" evidence="6">
    <location>
        <begin position="291"/>
        <end position="293"/>
    </location>
    <ligand>
        <name>ATP</name>
        <dbReference type="ChEBI" id="CHEBI:30616"/>
    </ligand>
</feature>
<dbReference type="Pfam" id="PF00871">
    <property type="entry name" value="Acetate_kinase"/>
    <property type="match status" value="1"/>
</dbReference>
<dbReference type="GO" id="GO:0006085">
    <property type="term" value="P:acetyl-CoA biosynthetic process"/>
    <property type="evidence" value="ECO:0007669"/>
    <property type="project" value="UniProtKB-UniRule"/>
</dbReference>
<comment type="subcellular location">
    <subcellularLocation>
        <location evidence="6">Cytoplasm</location>
    </subcellularLocation>
</comment>
<keyword evidence="6" id="KW-0963">Cytoplasm</keyword>
<evidence type="ECO:0000256" key="3">
    <source>
        <dbReference type="ARBA" id="ARBA00022741"/>
    </source>
</evidence>
<dbReference type="Proteomes" id="UP000561011">
    <property type="component" value="Unassembled WGS sequence"/>
</dbReference>
<sequence length="409" mass="43505">MNPTSDERPRATSSVLVINAGSSSVKYQLVDPTGGEAIASGIVEKIGSSEGSVSHKFEGTKTQRTVDVPDHGAALRVVLDLFSEIGPSLADANVVAVGHRVVQGGSLFSGPVVIDDAIVEDIRGLIPLAPLHNPGHVRGIEVARALFPDVPHVAVFDTAFFQTLPEAAYTYAIDAEVARAHGVRRYGFHGTSHEYVSKEVARVLDRPLEDLNTIVLHLGNGASASAVRGGVAVETSMGLTPLEGLVMGTRSGDIDPAIVFHLHRNAGMSIDEIDDLLNKRSGILGLAGDNDFRTLHELVAAGHEGARLALDVYVHRLKKYIGSYLAVLGRVDVIAFTAGVGENDEIVRRLVMRGLTDLGIEIDEVVNDVRSPEARTISPEGTKIRVMIVPTNEELAIARQSLEIVGAQG</sequence>
<dbReference type="Gene3D" id="3.30.420.40">
    <property type="match status" value="2"/>
</dbReference>
<reference evidence="8 9" key="1">
    <citation type="submission" date="2020-07" db="EMBL/GenBank/DDBJ databases">
        <title>MOT database genomes.</title>
        <authorList>
            <person name="Joseph S."/>
            <person name="Aduse-Opoku J."/>
            <person name="Hashim A."/>
            <person name="Wade W."/>
            <person name="Curtis M."/>
        </authorList>
    </citation>
    <scope>NUCLEOTIDE SEQUENCE [LARGE SCALE GENOMIC DNA]</scope>
    <source>
        <strain evidence="8 9">DSM 100099</strain>
    </source>
</reference>
<dbReference type="NCBIfam" id="TIGR00016">
    <property type="entry name" value="ackA"/>
    <property type="match status" value="1"/>
</dbReference>
<dbReference type="HAMAP" id="MF_00020">
    <property type="entry name" value="Acetate_kinase"/>
    <property type="match status" value="1"/>
</dbReference>
<keyword evidence="2 6" id="KW-0808">Transferase</keyword>
<evidence type="ECO:0000256" key="6">
    <source>
        <dbReference type="HAMAP-Rule" id="MF_00020"/>
    </source>
</evidence>
<dbReference type="InterPro" id="IPR000890">
    <property type="entry name" value="Aliphatic_acid_kin_short-chain"/>
</dbReference>
<dbReference type="GO" id="GO:0005737">
    <property type="term" value="C:cytoplasm"/>
    <property type="evidence" value="ECO:0007669"/>
    <property type="project" value="UniProtKB-SubCell"/>
</dbReference>
<evidence type="ECO:0000256" key="1">
    <source>
        <dbReference type="ARBA" id="ARBA00008748"/>
    </source>
</evidence>
<dbReference type="EMBL" id="JACBYE010000003">
    <property type="protein sequence ID" value="NYS92258.1"/>
    <property type="molecule type" value="Genomic_DNA"/>
</dbReference>
<organism evidence="8 9">
    <name type="scientific">Sanguibacter inulinus</name>
    <dbReference type="NCBI Taxonomy" id="60922"/>
    <lineage>
        <taxon>Bacteria</taxon>
        <taxon>Bacillati</taxon>
        <taxon>Actinomycetota</taxon>
        <taxon>Actinomycetes</taxon>
        <taxon>Micrococcales</taxon>
        <taxon>Sanguibacteraceae</taxon>
        <taxon>Sanguibacter</taxon>
    </lineage>
</organism>
<feature type="active site" description="Proton donor/acceptor" evidence="6">
    <location>
        <position position="157"/>
    </location>
</feature>
<keyword evidence="4 6" id="KW-0418">Kinase</keyword>
<gene>
    <name evidence="6" type="primary">ackA</name>
    <name evidence="8" type="ORF">HZZ10_01735</name>
</gene>
<comment type="function">
    <text evidence="6">Catalyzes the formation of acetyl phosphate from acetate and ATP. Can also catalyze the reverse reaction.</text>
</comment>
<dbReference type="PRINTS" id="PR00471">
    <property type="entry name" value="ACETATEKNASE"/>
</dbReference>
<dbReference type="PANTHER" id="PTHR21060">
    <property type="entry name" value="ACETATE KINASE"/>
    <property type="match status" value="1"/>
</dbReference>
<dbReference type="EC" id="2.7.2.1" evidence="6"/>
<dbReference type="AlphaFoldDB" id="A0A853ETP2"/>
<accession>A0A853ETP2</accession>
<keyword evidence="5 6" id="KW-0067">ATP-binding</keyword>
<comment type="pathway">
    <text evidence="6">Metabolic intermediate biosynthesis; acetyl-CoA biosynthesis; acetyl-CoA from acetate: step 1/2.</text>
</comment>
<comment type="similarity">
    <text evidence="1 6 7">Belongs to the acetokinase family.</text>
</comment>
<dbReference type="InterPro" id="IPR043129">
    <property type="entry name" value="ATPase_NBD"/>
</dbReference>
<dbReference type="RefSeq" id="WP_056128854.1">
    <property type="nucleotide sequence ID" value="NZ_JACBYE010000003.1"/>
</dbReference>
<dbReference type="GO" id="GO:0000287">
    <property type="term" value="F:magnesium ion binding"/>
    <property type="evidence" value="ECO:0007669"/>
    <property type="project" value="UniProtKB-UniRule"/>
</dbReference>
<name>A0A853ETP2_9MICO</name>
<evidence type="ECO:0000256" key="7">
    <source>
        <dbReference type="RuleBase" id="RU003835"/>
    </source>
</evidence>
<feature type="binding site" evidence="6">
    <location>
        <position position="100"/>
    </location>
    <ligand>
        <name>substrate</name>
    </ligand>
</feature>
<feature type="binding site" evidence="6">
    <location>
        <begin position="217"/>
        <end position="221"/>
    </location>
    <ligand>
        <name>ATP</name>
        <dbReference type="ChEBI" id="CHEBI:30616"/>
    </ligand>
</feature>
<feature type="site" description="Transition state stabilizer" evidence="6">
    <location>
        <position position="189"/>
    </location>
</feature>
<comment type="catalytic activity">
    <reaction evidence="6">
        <text>acetate + ATP = acetyl phosphate + ADP</text>
        <dbReference type="Rhea" id="RHEA:11352"/>
        <dbReference type="ChEBI" id="CHEBI:22191"/>
        <dbReference type="ChEBI" id="CHEBI:30089"/>
        <dbReference type="ChEBI" id="CHEBI:30616"/>
        <dbReference type="ChEBI" id="CHEBI:456216"/>
        <dbReference type="EC" id="2.7.2.1"/>
    </reaction>
</comment>
<dbReference type="PROSITE" id="PS01076">
    <property type="entry name" value="ACETATE_KINASE_2"/>
    <property type="match status" value="1"/>
</dbReference>
<comment type="subunit">
    <text evidence="6">Homodimer.</text>
</comment>
<dbReference type="InterPro" id="IPR004372">
    <property type="entry name" value="Ac/propionate_kinase"/>
</dbReference>